<evidence type="ECO:0000256" key="14">
    <source>
        <dbReference type="SAM" id="Phobius"/>
    </source>
</evidence>
<dbReference type="GO" id="GO:0005911">
    <property type="term" value="C:cell-cell junction"/>
    <property type="evidence" value="ECO:0007669"/>
    <property type="project" value="TreeGrafter"/>
</dbReference>
<dbReference type="GO" id="GO:0007156">
    <property type="term" value="P:homophilic cell adhesion via plasma membrane adhesion molecules"/>
    <property type="evidence" value="ECO:0007669"/>
    <property type="project" value="InterPro"/>
</dbReference>
<dbReference type="InterPro" id="IPR020894">
    <property type="entry name" value="Cadherin_CS"/>
</dbReference>
<dbReference type="FunFam" id="2.60.40.60:FF:000092">
    <property type="entry name" value="Protocadherin 8"/>
    <property type="match status" value="1"/>
</dbReference>
<comment type="subcellular location">
    <subcellularLocation>
        <location evidence="1">Cell membrane</location>
        <topology evidence="1">Single-pass type I membrane protein</topology>
    </subcellularLocation>
</comment>
<evidence type="ECO:0000256" key="6">
    <source>
        <dbReference type="ARBA" id="ARBA00022737"/>
    </source>
</evidence>
<evidence type="ECO:0000256" key="5">
    <source>
        <dbReference type="ARBA" id="ARBA00022729"/>
    </source>
</evidence>
<evidence type="ECO:0000256" key="4">
    <source>
        <dbReference type="ARBA" id="ARBA00022692"/>
    </source>
</evidence>
<dbReference type="EMBL" id="JAODUP010000006">
    <property type="protein sequence ID" value="KAK2169845.1"/>
    <property type="molecule type" value="Genomic_DNA"/>
</dbReference>
<organism evidence="17 18">
    <name type="scientific">Paralvinella palmiformis</name>
    <dbReference type="NCBI Taxonomy" id="53620"/>
    <lineage>
        <taxon>Eukaryota</taxon>
        <taxon>Metazoa</taxon>
        <taxon>Spiralia</taxon>
        <taxon>Lophotrochozoa</taxon>
        <taxon>Annelida</taxon>
        <taxon>Polychaeta</taxon>
        <taxon>Sedentaria</taxon>
        <taxon>Canalipalpata</taxon>
        <taxon>Terebellida</taxon>
        <taxon>Terebelliformia</taxon>
        <taxon>Alvinellidae</taxon>
        <taxon>Paralvinella</taxon>
    </lineage>
</organism>
<feature type="domain" description="Cadherin" evidence="16">
    <location>
        <begin position="359"/>
        <end position="479"/>
    </location>
</feature>
<feature type="domain" description="Cadherin" evidence="16">
    <location>
        <begin position="243"/>
        <end position="358"/>
    </location>
</feature>
<feature type="domain" description="Cadherin" evidence="16">
    <location>
        <begin position="45"/>
        <end position="138"/>
    </location>
</feature>
<keyword evidence="8" id="KW-0130">Cell adhesion</keyword>
<reference evidence="17" key="1">
    <citation type="journal article" date="2023" name="Mol. Biol. Evol.">
        <title>Third-Generation Sequencing Reveals the Adaptive Role of the Epigenome in Three Deep-Sea Polychaetes.</title>
        <authorList>
            <person name="Perez M."/>
            <person name="Aroh O."/>
            <person name="Sun Y."/>
            <person name="Lan Y."/>
            <person name="Juniper S.K."/>
            <person name="Young C.R."/>
            <person name="Angers B."/>
            <person name="Qian P.Y."/>
        </authorList>
    </citation>
    <scope>NUCLEOTIDE SEQUENCE</scope>
    <source>
        <strain evidence="17">P08H-3</strain>
    </source>
</reference>
<dbReference type="InterPro" id="IPR015919">
    <property type="entry name" value="Cadherin-like_sf"/>
</dbReference>
<dbReference type="PANTHER" id="PTHR24025">
    <property type="entry name" value="DESMOGLEIN FAMILY MEMBER"/>
    <property type="match status" value="1"/>
</dbReference>
<dbReference type="SMART" id="SM00112">
    <property type="entry name" value="CA"/>
    <property type="match status" value="14"/>
</dbReference>
<evidence type="ECO:0000256" key="3">
    <source>
        <dbReference type="ARBA" id="ARBA00022553"/>
    </source>
</evidence>
<feature type="domain" description="Cadherin" evidence="16">
    <location>
        <begin position="701"/>
        <end position="808"/>
    </location>
</feature>
<keyword evidence="18" id="KW-1185">Reference proteome</keyword>
<feature type="signal peptide" evidence="15">
    <location>
        <begin position="1"/>
        <end position="25"/>
    </location>
</feature>
<evidence type="ECO:0000259" key="16">
    <source>
        <dbReference type="PROSITE" id="PS50268"/>
    </source>
</evidence>
<dbReference type="Gene3D" id="2.60.40.60">
    <property type="entry name" value="Cadherins"/>
    <property type="match status" value="14"/>
</dbReference>
<proteinExistence type="predicted"/>
<evidence type="ECO:0000256" key="12">
    <source>
        <dbReference type="PROSITE-ProRule" id="PRU00043"/>
    </source>
</evidence>
<dbReference type="Pfam" id="PF00028">
    <property type="entry name" value="Cadherin"/>
    <property type="match status" value="10"/>
</dbReference>
<evidence type="ECO:0000256" key="10">
    <source>
        <dbReference type="ARBA" id="ARBA00023136"/>
    </source>
</evidence>
<accession>A0AAD9KFJ2</accession>
<comment type="caution">
    <text evidence="17">The sequence shown here is derived from an EMBL/GenBank/DDBJ whole genome shotgun (WGS) entry which is preliminary data.</text>
</comment>
<feature type="domain" description="Cadherin" evidence="16">
    <location>
        <begin position="809"/>
        <end position="930"/>
    </location>
</feature>
<name>A0AAD9KFJ2_9ANNE</name>
<feature type="domain" description="Cadherin" evidence="16">
    <location>
        <begin position="1040"/>
        <end position="1147"/>
    </location>
</feature>
<dbReference type="GO" id="GO:0005509">
    <property type="term" value="F:calcium ion binding"/>
    <property type="evidence" value="ECO:0007669"/>
    <property type="project" value="UniProtKB-UniRule"/>
</dbReference>
<keyword evidence="2" id="KW-1003">Cell membrane</keyword>
<gene>
    <name evidence="17" type="ORF">LSH36_6g01000</name>
</gene>
<feature type="compositionally biased region" description="Polar residues" evidence="13">
    <location>
        <begin position="1775"/>
        <end position="1788"/>
    </location>
</feature>
<dbReference type="SUPFAM" id="SSF49313">
    <property type="entry name" value="Cadherin-like"/>
    <property type="match status" value="14"/>
</dbReference>
<sequence>MPSIVIQKMLLLFLGIISQERGVEAATSNESPQFIEWNLASPLWVEEDTPAGTVIGQLKATDVDSEVLYFDVMGDVAKEIVELVRNGDKQMNITLKTKLDREVAPDHTIVYQVSDGANRVAKTGFLYALDVNDNPPTFQNLPYRAEIPENSPIGALVYKVHATDPDLGHSGLVSYLITTPQGLFHINQADGEVTLTGNLDYEHDKFYQLELTASDNGDPRSLNSTTDLIINVLDVQDTPPSFINLPYMADVYENATVGTSVIQIFALDGDRGIPNEVNYSFVPGDEDVTKYFSLDSKTGIISVATTLDREQQDILSSSGVLDFSILTQEITDNPQGLTTAIAPVTIRILDVNDEMPTFNQQLYVGTVLENTQARIPVTFNPEGTQLNVKDYDEGDNGKFELQLEMNNEPFDVFEPYPGSVIHEANILLRVKNTTALDYEKITSYTFKIIAKEIFTTERHSSSALVTISIEDMNDNWPMFNQPAYTVNIPENTYNGTRVIQVTATDADSGLWGKITYGLRGAMANLFWIDPEQGIVSVNVDADKDHSLLDREKQEVLFLTVEAEDGGGLRSSSQLEITLLDVNDNAPMIERDQYEGYVKENAMALERPLVIEANDDDLGPLNNQIIYSIVNGNPYNNFTIDPANGTILLNRFPLNYESMRPEDKGEFVLTIMARDMGQNFLSSVCKVIIHVQDENDETPFFLSSGYYSQLPENTTQGTSVITVKAQDNDGTSPNNDVIYRIESGARDNFKIDSHSGLIQVESGANLDKDESGYFYGLKVIAIDRGTPALTGTVDVNITITDVNNKRPIFLINPLSISISESRPVNDVIATYTAFDPDETSQLRYLILDDITGTDEDGQNVDKVVYLKELFSIQPETGKIHINSTLDREVVQEIVLHIFVEDIMADVPVPIQTATGTVSITLTDFNDNPPKFVPSDAYYAHVSEASQTGVEVTRVEAVDADKHTENVRYDIKYDTLDSYSFEITEYNRYTGVITLRQAVDHEHTQFINITVEASDSGSPPLQNAAKVHIEIEDINDNSPEWQLFNETVHIWENVTAGTVLTRVWATDLDSGEFGRVMYFITSGDNGMFAVDNKTGIIKVTSLLDRERMPSYVLTLEARDNNLAPPTQQRKVPGIMQIILRDVNDNVPQFTSSNYSGNVQENVKVNTPVTTISATDADIDLNGNIGYFIDDGAGNVTGFFSLNQFTGQVYVSGSLRGRHGNYVMVVLAKDNGNPPLYNSTEVHIAIEDVNDHTPIIYDPVINQTIIISENMPPGSFVYTIQASDDDTGNNGIVNFRLTESGTIEDWKMFIIGTQSGNITTAVVLDREKQAVYTLEVVAYDLGIPQFEDRRTITITLQDVDDNPPLFDHKNLPIPYPVAVQEEISYVYVANLNLAKDPDSEGNAVICYFIVGGDDRYINSFYLNQTTGDLFLRDKIDREVTPLVYLVIQATHVCQGDPKTLVRYNESDWSRLMVEVQLQDINDNAPQFKKNWFTAGVTKDTQHGSEVLDLSAYAYDLDEGVNAELMYSINPPFRFSPDLQNKFDTPPFIVGKQDGIVYTNVYFQQDMQGYIEFEVAVKDPVPGHITKANVSIYLLTQEQRVKVIILGTPDEVEGFKDIFASFLSNITGAIINVDMIQTHENSNGKPDPTKTDMFIHGIVPQTGMVMDTDQLIELIDNNYASLVELFKKYNVIEVQPAVMVSASSKEDDLQLALILVAVILGILLIIIIIVSCICRRRDKKKLKAATAASFGTHDTGLNKLEMPGTNVHAYEGSRKQLNHRSSAPSSRYNPAQNGHILSLNTVPKEPLSAQETIQHKISAHNSCSRLYKKNTNYKANQKVPNTYYYTPENNGNNPNAPDQYTGRRCSTFIPEIKKDTKVLIRCEPSQAHVSHDQLESVRGVDCDLVIDPNTSKSDDLHPYIEGQTTF</sequence>
<keyword evidence="5 15" id="KW-0732">Signal</keyword>
<dbReference type="FunFam" id="2.60.40.60:FF:000094">
    <property type="entry name" value="protocadherin gamma-C4 isoform X2"/>
    <property type="match status" value="1"/>
</dbReference>
<dbReference type="PROSITE" id="PS50268">
    <property type="entry name" value="CADHERIN_2"/>
    <property type="match status" value="13"/>
</dbReference>
<protein>
    <recommendedName>
        <fullName evidence="16">Cadherin domain-containing protein</fullName>
    </recommendedName>
</protein>
<dbReference type="InterPro" id="IPR002126">
    <property type="entry name" value="Cadherin-like_dom"/>
</dbReference>
<feature type="domain" description="Cadherin" evidence="16">
    <location>
        <begin position="480"/>
        <end position="588"/>
    </location>
</feature>
<dbReference type="PANTHER" id="PTHR24025:SF18">
    <property type="entry name" value="CADHERIN-23"/>
    <property type="match status" value="1"/>
</dbReference>
<feature type="domain" description="Cadherin" evidence="16">
    <location>
        <begin position="1368"/>
        <end position="1484"/>
    </location>
</feature>
<feature type="domain" description="Cadherin" evidence="16">
    <location>
        <begin position="589"/>
        <end position="700"/>
    </location>
</feature>
<keyword evidence="9 14" id="KW-1133">Transmembrane helix</keyword>
<evidence type="ECO:0000256" key="13">
    <source>
        <dbReference type="SAM" id="MobiDB-lite"/>
    </source>
</evidence>
<keyword evidence="4 14" id="KW-0812">Transmembrane</keyword>
<dbReference type="FunFam" id="2.60.40.60:FF:000098">
    <property type="entry name" value="cadherin-23 isoform X1"/>
    <property type="match status" value="1"/>
</dbReference>
<evidence type="ECO:0000256" key="1">
    <source>
        <dbReference type="ARBA" id="ARBA00004251"/>
    </source>
</evidence>
<keyword evidence="7 12" id="KW-0106">Calcium</keyword>
<feature type="domain" description="Cadherin" evidence="16">
    <location>
        <begin position="1256"/>
        <end position="1363"/>
    </location>
</feature>
<dbReference type="Proteomes" id="UP001208570">
    <property type="component" value="Unassembled WGS sequence"/>
</dbReference>
<evidence type="ECO:0000256" key="9">
    <source>
        <dbReference type="ARBA" id="ARBA00022989"/>
    </source>
</evidence>
<dbReference type="FunFam" id="2.60.40.60:FF:000020">
    <property type="entry name" value="Dachsous cadherin-related 1b"/>
    <property type="match status" value="4"/>
</dbReference>
<dbReference type="CDD" id="cd11304">
    <property type="entry name" value="Cadherin_repeat"/>
    <property type="match status" value="13"/>
</dbReference>
<feature type="transmembrane region" description="Helical" evidence="14">
    <location>
        <begin position="1707"/>
        <end position="1730"/>
    </location>
</feature>
<dbReference type="FunFam" id="2.60.40.60:FF:000168">
    <property type="entry name" value="Cadherin-related family member 2"/>
    <property type="match status" value="1"/>
</dbReference>
<evidence type="ECO:0000256" key="7">
    <source>
        <dbReference type="ARBA" id="ARBA00022837"/>
    </source>
</evidence>
<keyword evidence="6" id="KW-0677">Repeat</keyword>
<dbReference type="GO" id="GO:0005886">
    <property type="term" value="C:plasma membrane"/>
    <property type="evidence" value="ECO:0007669"/>
    <property type="project" value="UniProtKB-SubCell"/>
</dbReference>
<keyword evidence="10 14" id="KW-0472">Membrane</keyword>
<feature type="domain" description="Cadherin" evidence="16">
    <location>
        <begin position="932"/>
        <end position="1039"/>
    </location>
</feature>
<evidence type="ECO:0000313" key="18">
    <source>
        <dbReference type="Proteomes" id="UP001208570"/>
    </source>
</evidence>
<keyword evidence="3" id="KW-0597">Phosphoprotein</keyword>
<dbReference type="InterPro" id="IPR050971">
    <property type="entry name" value="Cadherin-domain_protein"/>
</dbReference>
<evidence type="ECO:0000256" key="2">
    <source>
        <dbReference type="ARBA" id="ARBA00022475"/>
    </source>
</evidence>
<feature type="domain" description="Cadherin" evidence="16">
    <location>
        <begin position="1148"/>
        <end position="1253"/>
    </location>
</feature>
<feature type="region of interest" description="Disordered" evidence="13">
    <location>
        <begin position="1770"/>
        <end position="1789"/>
    </location>
</feature>
<feature type="chain" id="PRO_5042241044" description="Cadherin domain-containing protein" evidence="15">
    <location>
        <begin position="26"/>
        <end position="1922"/>
    </location>
</feature>
<dbReference type="PROSITE" id="PS00232">
    <property type="entry name" value="CADHERIN_1"/>
    <property type="match status" value="6"/>
</dbReference>
<evidence type="ECO:0000313" key="17">
    <source>
        <dbReference type="EMBL" id="KAK2169845.1"/>
    </source>
</evidence>
<evidence type="ECO:0000256" key="11">
    <source>
        <dbReference type="ARBA" id="ARBA00023180"/>
    </source>
</evidence>
<evidence type="ECO:0000256" key="15">
    <source>
        <dbReference type="SAM" id="SignalP"/>
    </source>
</evidence>
<dbReference type="FunFam" id="2.60.40.60:FF:000118">
    <property type="entry name" value="protocadherin Fat 4"/>
    <property type="match status" value="1"/>
</dbReference>
<feature type="domain" description="Cadherin" evidence="16">
    <location>
        <begin position="139"/>
        <end position="242"/>
    </location>
</feature>
<dbReference type="PRINTS" id="PR00205">
    <property type="entry name" value="CADHERIN"/>
</dbReference>
<keyword evidence="11" id="KW-0325">Glycoprotein</keyword>
<evidence type="ECO:0000256" key="8">
    <source>
        <dbReference type="ARBA" id="ARBA00022889"/>
    </source>
</evidence>